<evidence type="ECO:0000256" key="6">
    <source>
        <dbReference type="ARBA" id="ARBA00022723"/>
    </source>
</evidence>
<evidence type="ECO:0000256" key="2">
    <source>
        <dbReference type="ARBA" id="ARBA00007599"/>
    </source>
</evidence>
<protein>
    <recommendedName>
        <fullName evidence="3">tRNA threonylcarbamoyladenosine biosynthesis protein TsaE</fullName>
    </recommendedName>
    <alternativeName>
        <fullName evidence="10">t(6)A37 threonylcarbamoyladenosine biosynthesis protein TsaE</fullName>
    </alternativeName>
</protein>
<keyword evidence="4" id="KW-0963">Cytoplasm</keyword>
<comment type="similarity">
    <text evidence="2">Belongs to the TsaE family.</text>
</comment>
<dbReference type="InterPro" id="IPR003442">
    <property type="entry name" value="T6A_TsaE"/>
</dbReference>
<evidence type="ECO:0000256" key="5">
    <source>
        <dbReference type="ARBA" id="ARBA00022694"/>
    </source>
</evidence>
<reference evidence="11 12" key="1">
    <citation type="journal article" date="2019" name="ISME J.">
        <title>Insights into ecological role of a new deltaproteobacterial order Candidatus Acidulodesulfobacterales by metagenomics and metatranscriptomics.</title>
        <authorList>
            <person name="Tan S."/>
            <person name="Liu J."/>
            <person name="Fang Y."/>
            <person name="Hedlund B.P."/>
            <person name="Lian Z.H."/>
            <person name="Huang L.Y."/>
            <person name="Li J.T."/>
            <person name="Huang L.N."/>
            <person name="Li W.J."/>
            <person name="Jiang H.C."/>
            <person name="Dong H.L."/>
            <person name="Shu W.S."/>
        </authorList>
    </citation>
    <scope>NUCLEOTIDE SEQUENCE [LARGE SCALE GENOMIC DNA]</scope>
    <source>
        <strain evidence="11">AP1</strain>
    </source>
</reference>
<organism evidence="11 12">
    <name type="scientific">Candidatus Acididesulfobacter diazotrophicus</name>
    <dbReference type="NCBI Taxonomy" id="2597226"/>
    <lineage>
        <taxon>Bacteria</taxon>
        <taxon>Deltaproteobacteria</taxon>
        <taxon>Candidatus Acidulodesulfobacterales</taxon>
        <taxon>Candidatus Acididesulfobacter</taxon>
    </lineage>
</organism>
<name>A0A519BM72_9DELT</name>
<keyword evidence="11" id="KW-0808">Transferase</keyword>
<evidence type="ECO:0000256" key="9">
    <source>
        <dbReference type="ARBA" id="ARBA00022842"/>
    </source>
</evidence>
<dbReference type="NCBIfam" id="TIGR00150">
    <property type="entry name" value="T6A_YjeE"/>
    <property type="match status" value="1"/>
</dbReference>
<keyword evidence="7" id="KW-0547">Nucleotide-binding</keyword>
<dbReference type="GO" id="GO:0016740">
    <property type="term" value="F:transferase activity"/>
    <property type="evidence" value="ECO:0007669"/>
    <property type="project" value="UniProtKB-KW"/>
</dbReference>
<dbReference type="Gene3D" id="3.40.50.300">
    <property type="entry name" value="P-loop containing nucleotide triphosphate hydrolases"/>
    <property type="match status" value="1"/>
</dbReference>
<keyword evidence="6" id="KW-0479">Metal-binding</keyword>
<evidence type="ECO:0000313" key="12">
    <source>
        <dbReference type="Proteomes" id="UP000319296"/>
    </source>
</evidence>
<comment type="caution">
    <text evidence="11">The sequence shown here is derived from an EMBL/GenBank/DDBJ whole genome shotgun (WGS) entry which is preliminary data.</text>
</comment>
<comment type="subcellular location">
    <subcellularLocation>
        <location evidence="1">Cytoplasm</location>
    </subcellularLocation>
</comment>
<dbReference type="PANTHER" id="PTHR33540">
    <property type="entry name" value="TRNA THREONYLCARBAMOYLADENOSINE BIOSYNTHESIS PROTEIN TSAE"/>
    <property type="match status" value="1"/>
</dbReference>
<accession>A0A519BM72</accession>
<dbReference type="AlphaFoldDB" id="A0A519BM72"/>
<dbReference type="GO" id="GO:0002949">
    <property type="term" value="P:tRNA threonylcarbamoyladenosine modification"/>
    <property type="evidence" value="ECO:0007669"/>
    <property type="project" value="InterPro"/>
</dbReference>
<dbReference type="PANTHER" id="PTHR33540:SF2">
    <property type="entry name" value="TRNA THREONYLCARBAMOYLADENOSINE BIOSYNTHESIS PROTEIN TSAE"/>
    <property type="match status" value="1"/>
</dbReference>
<evidence type="ECO:0000256" key="4">
    <source>
        <dbReference type="ARBA" id="ARBA00022490"/>
    </source>
</evidence>
<dbReference type="Pfam" id="PF02367">
    <property type="entry name" value="TsaE"/>
    <property type="match status" value="1"/>
</dbReference>
<evidence type="ECO:0000256" key="1">
    <source>
        <dbReference type="ARBA" id="ARBA00004496"/>
    </source>
</evidence>
<dbReference type="Proteomes" id="UP000319296">
    <property type="component" value="Unassembled WGS sequence"/>
</dbReference>
<dbReference type="GO" id="GO:0005737">
    <property type="term" value="C:cytoplasm"/>
    <property type="evidence" value="ECO:0007669"/>
    <property type="project" value="UniProtKB-SubCell"/>
</dbReference>
<proteinExistence type="inferred from homology"/>
<evidence type="ECO:0000256" key="3">
    <source>
        <dbReference type="ARBA" id="ARBA00019010"/>
    </source>
</evidence>
<dbReference type="SUPFAM" id="SSF52540">
    <property type="entry name" value="P-loop containing nucleoside triphosphate hydrolases"/>
    <property type="match status" value="1"/>
</dbReference>
<dbReference type="GO" id="GO:0005524">
    <property type="term" value="F:ATP binding"/>
    <property type="evidence" value="ECO:0007669"/>
    <property type="project" value="UniProtKB-KW"/>
</dbReference>
<dbReference type="GO" id="GO:0046872">
    <property type="term" value="F:metal ion binding"/>
    <property type="evidence" value="ECO:0007669"/>
    <property type="project" value="UniProtKB-KW"/>
</dbReference>
<gene>
    <name evidence="11" type="primary">tsaE</name>
    <name evidence="11" type="ORF">EVG15_06465</name>
</gene>
<dbReference type="EMBL" id="SGBB01000010">
    <property type="protein sequence ID" value="RZD18380.1"/>
    <property type="molecule type" value="Genomic_DNA"/>
</dbReference>
<evidence type="ECO:0000313" key="11">
    <source>
        <dbReference type="EMBL" id="RZD18380.1"/>
    </source>
</evidence>
<keyword evidence="8" id="KW-0067">ATP-binding</keyword>
<evidence type="ECO:0000256" key="8">
    <source>
        <dbReference type="ARBA" id="ARBA00022840"/>
    </source>
</evidence>
<evidence type="ECO:0000256" key="7">
    <source>
        <dbReference type="ARBA" id="ARBA00022741"/>
    </source>
</evidence>
<keyword evidence="9" id="KW-0460">Magnesium</keyword>
<dbReference type="InterPro" id="IPR027417">
    <property type="entry name" value="P-loop_NTPase"/>
</dbReference>
<sequence length="192" mass="22312">MYDERKSKVNLPFKYLSKFPSETEQISKEFASIVFSGDFILLKGRLGAGKTKFVSGFVKNFCNNTDNNIVTSPTFSLINRYFCDENIVIDHFDFYRLKNLYDLENSGFFDSLASDSITIAEWGDKIDFDYRNILKNYYFEVTIITKEDGSKDIDNKNTENIAMNINNNNAVNLPENSLKNLYREIIIDKKYI</sequence>
<evidence type="ECO:0000256" key="10">
    <source>
        <dbReference type="ARBA" id="ARBA00032441"/>
    </source>
</evidence>
<keyword evidence="5" id="KW-0819">tRNA processing</keyword>